<comment type="caution">
    <text evidence="1">The sequence shown here is derived from an EMBL/GenBank/DDBJ whole genome shotgun (WGS) entry which is preliminary data.</text>
</comment>
<keyword evidence="2" id="KW-1185">Reference proteome</keyword>
<organism evidence="1 2">
    <name type="scientific">Rugosimonospora africana</name>
    <dbReference type="NCBI Taxonomy" id="556532"/>
    <lineage>
        <taxon>Bacteria</taxon>
        <taxon>Bacillati</taxon>
        <taxon>Actinomycetota</taxon>
        <taxon>Actinomycetes</taxon>
        <taxon>Micromonosporales</taxon>
        <taxon>Micromonosporaceae</taxon>
        <taxon>Rugosimonospora</taxon>
    </lineage>
</organism>
<accession>A0A8J3R0U5</accession>
<gene>
    <name evidence="1" type="ORF">Raf01_77340</name>
</gene>
<dbReference type="Proteomes" id="UP000642748">
    <property type="component" value="Unassembled WGS sequence"/>
</dbReference>
<sequence length="65" mass="7188">MRYQISVVFDETDGLATPDEDTAIDVFNDRLVTLTPGRQPGPRQRPALPRSIVLAHGCRGRRSPA</sequence>
<reference evidence="1" key="1">
    <citation type="submission" date="2021-01" db="EMBL/GenBank/DDBJ databases">
        <title>Whole genome shotgun sequence of Rugosimonospora africana NBRC 104875.</title>
        <authorList>
            <person name="Komaki H."/>
            <person name="Tamura T."/>
        </authorList>
    </citation>
    <scope>NUCLEOTIDE SEQUENCE</scope>
    <source>
        <strain evidence="1">NBRC 104875</strain>
    </source>
</reference>
<dbReference type="EMBL" id="BONZ01000082">
    <property type="protein sequence ID" value="GIH19562.1"/>
    <property type="molecule type" value="Genomic_DNA"/>
</dbReference>
<name>A0A8J3R0U5_9ACTN</name>
<evidence type="ECO:0000313" key="1">
    <source>
        <dbReference type="EMBL" id="GIH19562.1"/>
    </source>
</evidence>
<proteinExistence type="predicted"/>
<evidence type="ECO:0000313" key="2">
    <source>
        <dbReference type="Proteomes" id="UP000642748"/>
    </source>
</evidence>
<dbReference type="RefSeq" id="WP_203923016.1">
    <property type="nucleotide sequence ID" value="NZ_BONZ01000082.1"/>
</dbReference>
<dbReference type="AlphaFoldDB" id="A0A8J3R0U5"/>
<protein>
    <submittedName>
        <fullName evidence="1">Uncharacterized protein</fullName>
    </submittedName>
</protein>